<evidence type="ECO:0000313" key="1">
    <source>
        <dbReference type="EMBL" id="KAF8770782.1"/>
    </source>
</evidence>
<proteinExistence type="predicted"/>
<dbReference type="AlphaFoldDB" id="A0A8T0ECC1"/>
<dbReference type="EMBL" id="JABXBU010002228">
    <property type="protein sequence ID" value="KAF8770782.1"/>
    <property type="molecule type" value="Genomic_DNA"/>
</dbReference>
<comment type="caution">
    <text evidence="1">The sequence shown here is derived from an EMBL/GenBank/DDBJ whole genome shotgun (WGS) entry which is preliminary data.</text>
</comment>
<keyword evidence="2" id="KW-1185">Reference proteome</keyword>
<evidence type="ECO:0000313" key="2">
    <source>
        <dbReference type="Proteomes" id="UP000807504"/>
    </source>
</evidence>
<gene>
    <name evidence="1" type="ORF">HNY73_018271</name>
</gene>
<accession>A0A8T0ECC1</accession>
<name>A0A8T0ECC1_ARGBR</name>
<organism evidence="1 2">
    <name type="scientific">Argiope bruennichi</name>
    <name type="common">Wasp spider</name>
    <name type="synonym">Aranea bruennichi</name>
    <dbReference type="NCBI Taxonomy" id="94029"/>
    <lineage>
        <taxon>Eukaryota</taxon>
        <taxon>Metazoa</taxon>
        <taxon>Ecdysozoa</taxon>
        <taxon>Arthropoda</taxon>
        <taxon>Chelicerata</taxon>
        <taxon>Arachnida</taxon>
        <taxon>Araneae</taxon>
        <taxon>Araneomorphae</taxon>
        <taxon>Entelegynae</taxon>
        <taxon>Araneoidea</taxon>
        <taxon>Araneidae</taxon>
        <taxon>Argiope</taxon>
    </lineage>
</organism>
<protein>
    <submittedName>
        <fullName evidence="1">Uncharacterized protein</fullName>
    </submittedName>
</protein>
<reference evidence="1" key="2">
    <citation type="submission" date="2020-06" db="EMBL/GenBank/DDBJ databases">
        <authorList>
            <person name="Sheffer M."/>
        </authorList>
    </citation>
    <scope>NUCLEOTIDE SEQUENCE</scope>
</reference>
<dbReference type="Proteomes" id="UP000807504">
    <property type="component" value="Unassembled WGS sequence"/>
</dbReference>
<reference evidence="1" key="1">
    <citation type="journal article" date="2020" name="bioRxiv">
        <title>Chromosome-level reference genome of the European wasp spider Argiope bruennichi: a resource for studies on range expansion and evolutionary adaptation.</title>
        <authorList>
            <person name="Sheffer M.M."/>
            <person name="Hoppe A."/>
            <person name="Krehenwinkel H."/>
            <person name="Uhl G."/>
            <person name="Kuss A.W."/>
            <person name="Jensen L."/>
            <person name="Jensen C."/>
            <person name="Gillespie R.G."/>
            <person name="Hoff K.J."/>
            <person name="Prost S."/>
        </authorList>
    </citation>
    <scope>NUCLEOTIDE SEQUENCE</scope>
</reference>
<sequence>MPASLNSGHSRVECWMSIGLSAPLTMLRGHLSWSSGRLAEVGGEQQIARKEHSTAVHSSYLANGMAGVESACSDGFRMTHGLASLPFQ</sequence>